<dbReference type="Proteomes" id="UP001604277">
    <property type="component" value="Unassembled WGS sequence"/>
</dbReference>
<evidence type="ECO:0000313" key="3">
    <source>
        <dbReference type="Proteomes" id="UP001604277"/>
    </source>
</evidence>
<accession>A0ABD1X336</accession>
<feature type="compositionally biased region" description="Polar residues" evidence="1">
    <location>
        <begin position="69"/>
        <end position="84"/>
    </location>
</feature>
<dbReference type="AlphaFoldDB" id="A0ABD1X336"/>
<keyword evidence="3" id="KW-1185">Reference proteome</keyword>
<organism evidence="2 3">
    <name type="scientific">Forsythia ovata</name>
    <dbReference type="NCBI Taxonomy" id="205694"/>
    <lineage>
        <taxon>Eukaryota</taxon>
        <taxon>Viridiplantae</taxon>
        <taxon>Streptophyta</taxon>
        <taxon>Embryophyta</taxon>
        <taxon>Tracheophyta</taxon>
        <taxon>Spermatophyta</taxon>
        <taxon>Magnoliopsida</taxon>
        <taxon>eudicotyledons</taxon>
        <taxon>Gunneridae</taxon>
        <taxon>Pentapetalae</taxon>
        <taxon>asterids</taxon>
        <taxon>lamiids</taxon>
        <taxon>Lamiales</taxon>
        <taxon>Oleaceae</taxon>
        <taxon>Forsythieae</taxon>
        <taxon>Forsythia</taxon>
    </lineage>
</organism>
<reference evidence="3" key="1">
    <citation type="submission" date="2024-07" db="EMBL/GenBank/DDBJ databases">
        <title>Two chromosome-level genome assemblies of Korean endemic species Abeliophyllum distichum and Forsythia ovata (Oleaceae).</title>
        <authorList>
            <person name="Jang H."/>
        </authorList>
    </citation>
    <scope>NUCLEOTIDE SEQUENCE [LARGE SCALE GENOMIC DNA]</scope>
</reference>
<feature type="compositionally biased region" description="Low complexity" evidence="1">
    <location>
        <begin position="47"/>
        <end position="68"/>
    </location>
</feature>
<gene>
    <name evidence="2" type="ORF">Fot_01130</name>
</gene>
<evidence type="ECO:0000313" key="2">
    <source>
        <dbReference type="EMBL" id="KAL2556391.1"/>
    </source>
</evidence>
<comment type="caution">
    <text evidence="2">The sequence shown here is derived from an EMBL/GenBank/DDBJ whole genome shotgun (WGS) entry which is preliminary data.</text>
</comment>
<name>A0ABD1X336_9LAMI</name>
<dbReference type="EMBL" id="JBFOLJ010000001">
    <property type="protein sequence ID" value="KAL2556391.1"/>
    <property type="molecule type" value="Genomic_DNA"/>
</dbReference>
<feature type="compositionally biased region" description="Pro residues" evidence="1">
    <location>
        <begin position="32"/>
        <end position="46"/>
    </location>
</feature>
<protein>
    <submittedName>
        <fullName evidence="2">Uncharacterized protein</fullName>
    </submittedName>
</protein>
<feature type="compositionally biased region" description="Basic and acidic residues" evidence="1">
    <location>
        <begin position="106"/>
        <end position="119"/>
    </location>
</feature>
<feature type="compositionally biased region" description="Low complexity" evidence="1">
    <location>
        <begin position="19"/>
        <end position="31"/>
    </location>
</feature>
<evidence type="ECO:0000256" key="1">
    <source>
        <dbReference type="SAM" id="MobiDB-lite"/>
    </source>
</evidence>
<sequence>MSRSKTTTYYPDICRSRRGTASATTTAIPLASAPPPAPVVSPPPSAAPALLQPLVPSSSTPQPTAAASEVSSTAFIPTQVTSQGELEEDTDSDHGTGSQSGSEFEDSSRESPQTEHLEEVQEIGLRFCR</sequence>
<feature type="region of interest" description="Disordered" evidence="1">
    <location>
        <begin position="1"/>
        <end position="129"/>
    </location>
</feature>
<proteinExistence type="predicted"/>